<keyword evidence="2 7" id="KW-0349">Heme</keyword>
<comment type="cofactor">
    <cofactor evidence="7">
        <name>heme</name>
        <dbReference type="ChEBI" id="CHEBI:30413"/>
    </cofactor>
</comment>
<feature type="chain" id="PRO_5043272948" evidence="9">
    <location>
        <begin position="23"/>
        <end position="458"/>
    </location>
</feature>
<dbReference type="InterPro" id="IPR017972">
    <property type="entry name" value="Cyt_P450_CS"/>
</dbReference>
<gene>
    <name evidence="10" type="ORF">C1SCF055_LOCUS34313</name>
</gene>
<evidence type="ECO:0000256" key="8">
    <source>
        <dbReference type="RuleBase" id="RU000461"/>
    </source>
</evidence>
<protein>
    <submittedName>
        <fullName evidence="12">Cytochrome P450 120</fullName>
    </submittedName>
</protein>
<sequence length="458" mass="51392">MAHRRVLWLSLACWAWWTWTWSFCGIRHRGAACGNHALPPGKAKLPIFGDTLEILNPKKMVTYQTERRQRWGSLWSTSVLFKKAVVITGQREMNLARKHESRPRAFEAFFPPHHQRLFGKMSLLVQSGAAHARLRRLIQSAMTPKKVEKYQAFIDLAVRDFLSSCRSELGHFSMTKKLQETTLRIVVQVLLGEDLAEDELDYLRTNLRIWGIGLLSAPLNFIPWSAAARAMRARGNVQKVLEKWISERSEKLDDTLLSQLLSATDEDGSKLSSLEVIDNVFTLVFAGIDTTASTLSSALLKLSQSEDLLQLLREKIADGEAQRSLEMFLTEILRTNPPAPFSMRLVREPLDLGNVTVPSGYLLVYGLGASLSDASCYENPEEFQWERFGNQSLTDSGAFGGGPRLCPGRFLASEAAQRLLAAVLAKDGFSWKLKQGQDLRQQYIPGLFPADGLIVDIS</sequence>
<comment type="caution">
    <text evidence="10">The sequence shown here is derived from an EMBL/GenBank/DDBJ whole genome shotgun (WGS) entry which is preliminary data.</text>
</comment>
<evidence type="ECO:0000256" key="7">
    <source>
        <dbReference type="PIRSR" id="PIRSR602401-1"/>
    </source>
</evidence>
<dbReference type="PROSITE" id="PS00086">
    <property type="entry name" value="CYTOCHROME_P450"/>
    <property type="match status" value="1"/>
</dbReference>
<dbReference type="EMBL" id="CAMXCT030004421">
    <property type="protein sequence ID" value="CAL4796234.1"/>
    <property type="molecule type" value="Genomic_DNA"/>
</dbReference>
<dbReference type="PRINTS" id="PR00463">
    <property type="entry name" value="EP450I"/>
</dbReference>
<dbReference type="PANTHER" id="PTHR24286:SF384">
    <property type="entry name" value="P450, PUTATIVE (EUROFUNG)-RELATED"/>
    <property type="match status" value="1"/>
</dbReference>
<evidence type="ECO:0000256" key="6">
    <source>
        <dbReference type="ARBA" id="ARBA00023033"/>
    </source>
</evidence>
<evidence type="ECO:0000313" key="12">
    <source>
        <dbReference type="EMBL" id="CAL4796234.1"/>
    </source>
</evidence>
<dbReference type="EMBL" id="CAMXCT020004421">
    <property type="protein sequence ID" value="CAL1162297.1"/>
    <property type="molecule type" value="Genomic_DNA"/>
</dbReference>
<keyword evidence="3 7" id="KW-0479">Metal-binding</keyword>
<dbReference type="GO" id="GO:0004497">
    <property type="term" value="F:monooxygenase activity"/>
    <property type="evidence" value="ECO:0007669"/>
    <property type="project" value="UniProtKB-KW"/>
</dbReference>
<reference evidence="11" key="2">
    <citation type="submission" date="2024-04" db="EMBL/GenBank/DDBJ databases">
        <authorList>
            <person name="Chen Y."/>
            <person name="Shah S."/>
            <person name="Dougan E. K."/>
            <person name="Thang M."/>
            <person name="Chan C."/>
        </authorList>
    </citation>
    <scope>NUCLEOTIDE SEQUENCE [LARGE SCALE GENOMIC DNA]</scope>
</reference>
<dbReference type="AlphaFoldDB" id="A0A9P1GFP5"/>
<dbReference type="SUPFAM" id="SSF48264">
    <property type="entry name" value="Cytochrome P450"/>
    <property type="match status" value="1"/>
</dbReference>
<dbReference type="GO" id="GO:0016705">
    <property type="term" value="F:oxidoreductase activity, acting on paired donors, with incorporation or reduction of molecular oxygen"/>
    <property type="evidence" value="ECO:0007669"/>
    <property type="project" value="InterPro"/>
</dbReference>
<dbReference type="InterPro" id="IPR001128">
    <property type="entry name" value="Cyt_P450"/>
</dbReference>
<dbReference type="GO" id="GO:0020037">
    <property type="term" value="F:heme binding"/>
    <property type="evidence" value="ECO:0007669"/>
    <property type="project" value="InterPro"/>
</dbReference>
<accession>A0A9P1GFP5</accession>
<dbReference type="Gene3D" id="1.10.630.10">
    <property type="entry name" value="Cytochrome P450"/>
    <property type="match status" value="1"/>
</dbReference>
<name>A0A9P1GFP5_9DINO</name>
<evidence type="ECO:0000256" key="5">
    <source>
        <dbReference type="ARBA" id="ARBA00023004"/>
    </source>
</evidence>
<dbReference type="GO" id="GO:0016125">
    <property type="term" value="P:sterol metabolic process"/>
    <property type="evidence" value="ECO:0007669"/>
    <property type="project" value="TreeGrafter"/>
</dbReference>
<keyword evidence="4 8" id="KW-0560">Oxidoreductase</keyword>
<keyword evidence="9" id="KW-0732">Signal</keyword>
<proteinExistence type="inferred from homology"/>
<evidence type="ECO:0000256" key="3">
    <source>
        <dbReference type="ARBA" id="ARBA00022723"/>
    </source>
</evidence>
<reference evidence="10" key="1">
    <citation type="submission" date="2022-10" db="EMBL/GenBank/DDBJ databases">
        <authorList>
            <person name="Chen Y."/>
            <person name="Dougan E. K."/>
            <person name="Chan C."/>
            <person name="Rhodes N."/>
            <person name="Thang M."/>
        </authorList>
    </citation>
    <scope>NUCLEOTIDE SEQUENCE</scope>
</reference>
<evidence type="ECO:0000256" key="4">
    <source>
        <dbReference type="ARBA" id="ARBA00023002"/>
    </source>
</evidence>
<dbReference type="Proteomes" id="UP001152797">
    <property type="component" value="Unassembled WGS sequence"/>
</dbReference>
<evidence type="ECO:0000256" key="1">
    <source>
        <dbReference type="ARBA" id="ARBA00010617"/>
    </source>
</evidence>
<dbReference type="InterPro" id="IPR002401">
    <property type="entry name" value="Cyt_P450_E_grp-I"/>
</dbReference>
<evidence type="ECO:0000256" key="9">
    <source>
        <dbReference type="SAM" id="SignalP"/>
    </source>
</evidence>
<evidence type="ECO:0000256" key="2">
    <source>
        <dbReference type="ARBA" id="ARBA00022617"/>
    </source>
</evidence>
<dbReference type="Pfam" id="PF00067">
    <property type="entry name" value="p450"/>
    <property type="match status" value="1"/>
</dbReference>
<keyword evidence="5 7" id="KW-0408">Iron</keyword>
<comment type="similarity">
    <text evidence="1 8">Belongs to the cytochrome P450 family.</text>
</comment>
<dbReference type="GO" id="GO:0005506">
    <property type="term" value="F:iron ion binding"/>
    <property type="evidence" value="ECO:0007669"/>
    <property type="project" value="InterPro"/>
</dbReference>
<feature type="signal peptide" evidence="9">
    <location>
        <begin position="1"/>
        <end position="22"/>
    </location>
</feature>
<dbReference type="OrthoDB" id="3945418at2759"/>
<evidence type="ECO:0000313" key="11">
    <source>
        <dbReference type="EMBL" id="CAL1162297.1"/>
    </source>
</evidence>
<evidence type="ECO:0000313" key="13">
    <source>
        <dbReference type="Proteomes" id="UP001152797"/>
    </source>
</evidence>
<feature type="binding site" description="axial binding residue" evidence="7">
    <location>
        <position position="406"/>
    </location>
    <ligand>
        <name>heme</name>
        <dbReference type="ChEBI" id="CHEBI:30413"/>
    </ligand>
    <ligandPart>
        <name>Fe</name>
        <dbReference type="ChEBI" id="CHEBI:18248"/>
    </ligandPart>
</feature>
<dbReference type="PANTHER" id="PTHR24286">
    <property type="entry name" value="CYTOCHROME P450 26"/>
    <property type="match status" value="1"/>
</dbReference>
<keyword evidence="6 8" id="KW-0503">Monooxygenase</keyword>
<dbReference type="PRINTS" id="PR00385">
    <property type="entry name" value="P450"/>
</dbReference>
<dbReference type="InterPro" id="IPR036396">
    <property type="entry name" value="Cyt_P450_sf"/>
</dbReference>
<dbReference type="EMBL" id="CAMXCT010004421">
    <property type="protein sequence ID" value="CAI4008922.1"/>
    <property type="molecule type" value="Genomic_DNA"/>
</dbReference>
<evidence type="ECO:0000313" key="10">
    <source>
        <dbReference type="EMBL" id="CAI4008922.1"/>
    </source>
</evidence>
<organism evidence="10">
    <name type="scientific">Cladocopium goreaui</name>
    <dbReference type="NCBI Taxonomy" id="2562237"/>
    <lineage>
        <taxon>Eukaryota</taxon>
        <taxon>Sar</taxon>
        <taxon>Alveolata</taxon>
        <taxon>Dinophyceae</taxon>
        <taxon>Suessiales</taxon>
        <taxon>Symbiodiniaceae</taxon>
        <taxon>Cladocopium</taxon>
    </lineage>
</organism>
<keyword evidence="13" id="KW-1185">Reference proteome</keyword>